<accession>A0A5C4SS05</accession>
<evidence type="ECO:0000313" key="1">
    <source>
        <dbReference type="EMBL" id="TNJ47045.1"/>
    </source>
</evidence>
<dbReference type="RefSeq" id="WP_139694507.1">
    <property type="nucleotide sequence ID" value="NZ_CP074074.1"/>
</dbReference>
<evidence type="ECO:0008006" key="3">
    <source>
        <dbReference type="Google" id="ProtNLM"/>
    </source>
</evidence>
<keyword evidence="2" id="KW-1185">Reference proteome</keyword>
<organism evidence="1 2">
    <name type="scientific">Allotamlana fucoidanivorans</name>
    <dbReference type="NCBI Taxonomy" id="2583814"/>
    <lineage>
        <taxon>Bacteria</taxon>
        <taxon>Pseudomonadati</taxon>
        <taxon>Bacteroidota</taxon>
        <taxon>Flavobacteriia</taxon>
        <taxon>Flavobacteriales</taxon>
        <taxon>Flavobacteriaceae</taxon>
        <taxon>Allotamlana</taxon>
    </lineage>
</organism>
<sequence length="338" mass="37854">MMKIKFSLVIVFLLSFSCNEKKSERKNIDIKEIDSLYTIDSTYAINDIRRYGVFPGRSIGIHPKLKKDKLEILLDVAESGVNLVFPEGNYSRALNIINRRQIELNLNNVTFNGAIVIKNCENVKLLGNVTSFTQLYIRESVDITLDKLVLKSDVNKNTNGNRNFGCSIHAGTKRLSVNKIVVEDLASSPDLKYVKAAVIIHGHNNEPQNIKLDSVIIKSSDRHGLYLTGNEIDLGYVSISNFGLGTSEGMDPMEGGIEGEQYDFSGLWVKNAFDSEISKVVIDINGSKGKYYVNYDVGEDFRPCIIDTLVIKGTNSTLTKRKLKRTGVINQNEIYENE</sequence>
<dbReference type="EMBL" id="VDCS01000001">
    <property type="protein sequence ID" value="TNJ47045.1"/>
    <property type="molecule type" value="Genomic_DNA"/>
</dbReference>
<name>A0A5C4SS05_9FLAO</name>
<gene>
    <name evidence="1" type="ORF">FGF67_00530</name>
</gene>
<protein>
    <recommendedName>
        <fullName evidence="3">Right-handed parallel beta-helix repeat-containing protein</fullName>
    </recommendedName>
</protein>
<dbReference type="AlphaFoldDB" id="A0A5C4SS05"/>
<evidence type="ECO:0000313" key="2">
    <source>
        <dbReference type="Proteomes" id="UP000308713"/>
    </source>
</evidence>
<comment type="caution">
    <text evidence="1">The sequence shown here is derived from an EMBL/GenBank/DDBJ whole genome shotgun (WGS) entry which is preliminary data.</text>
</comment>
<dbReference type="PROSITE" id="PS51257">
    <property type="entry name" value="PROKAR_LIPOPROTEIN"/>
    <property type="match status" value="1"/>
</dbReference>
<proteinExistence type="predicted"/>
<dbReference type="Proteomes" id="UP000308713">
    <property type="component" value="Unassembled WGS sequence"/>
</dbReference>
<dbReference type="OrthoDB" id="1433568at2"/>
<reference evidence="1 2" key="1">
    <citation type="submission" date="2019-05" db="EMBL/GenBank/DDBJ databases">
        <title>Tamlana fucoidanivorans sp. nov., isolated from the surface of algae collected from Fujian province in China.</title>
        <authorList>
            <person name="Li J."/>
        </authorList>
    </citation>
    <scope>NUCLEOTIDE SEQUENCE [LARGE SCALE GENOMIC DNA]</scope>
    <source>
        <strain evidence="1 2">CW2-9</strain>
    </source>
</reference>